<dbReference type="EC" id="1.8.4.10" evidence="4"/>
<dbReference type="GO" id="GO:0070814">
    <property type="term" value="P:hydrogen sulfide biosynthetic process"/>
    <property type="evidence" value="ECO:0007669"/>
    <property type="project" value="UniProtKB-UniRule"/>
</dbReference>
<dbReference type="EMBL" id="CP036263">
    <property type="protein sequence ID" value="QDS97275.1"/>
    <property type="molecule type" value="Genomic_DNA"/>
</dbReference>
<dbReference type="HAMAP" id="MF_00063">
    <property type="entry name" value="CysH"/>
    <property type="match status" value="1"/>
</dbReference>
<feature type="region of interest" description="Disordered" evidence="5">
    <location>
        <begin position="1"/>
        <end position="29"/>
    </location>
</feature>
<dbReference type="OrthoDB" id="9772604at2"/>
<dbReference type="SUPFAM" id="SSF52402">
    <property type="entry name" value="Adenine nucleotide alpha hydrolases-like"/>
    <property type="match status" value="1"/>
</dbReference>
<dbReference type="GO" id="GO:0005737">
    <property type="term" value="C:cytoplasm"/>
    <property type="evidence" value="ECO:0007669"/>
    <property type="project" value="UniProtKB-SubCell"/>
</dbReference>
<feature type="active site" description="Nucleophile; cysteine thiosulfonate intermediate" evidence="4">
    <location>
        <position position="275"/>
    </location>
</feature>
<reference evidence="7 8" key="1">
    <citation type="submission" date="2019-02" db="EMBL/GenBank/DDBJ databases">
        <title>Deep-cultivation of Planctomycetes and their phenomic and genomic characterization uncovers novel biology.</title>
        <authorList>
            <person name="Wiegand S."/>
            <person name="Jogler M."/>
            <person name="Boedeker C."/>
            <person name="Pinto D."/>
            <person name="Vollmers J."/>
            <person name="Rivas-Marin E."/>
            <person name="Kohn T."/>
            <person name="Peeters S.H."/>
            <person name="Heuer A."/>
            <person name="Rast P."/>
            <person name="Oberbeckmann S."/>
            <person name="Bunk B."/>
            <person name="Jeske O."/>
            <person name="Meyerdierks A."/>
            <person name="Storesund J.E."/>
            <person name="Kallscheuer N."/>
            <person name="Luecker S."/>
            <person name="Lage O.M."/>
            <person name="Pohl T."/>
            <person name="Merkel B.J."/>
            <person name="Hornburger P."/>
            <person name="Mueller R.-W."/>
            <person name="Bruemmer F."/>
            <person name="Labrenz M."/>
            <person name="Spormann A.M."/>
            <person name="Op den Camp H."/>
            <person name="Overmann J."/>
            <person name="Amann R."/>
            <person name="Jetten M.S.M."/>
            <person name="Mascher T."/>
            <person name="Medema M.H."/>
            <person name="Devos D.P."/>
            <person name="Kaster A.-K."/>
            <person name="Ovreas L."/>
            <person name="Rohde M."/>
            <person name="Galperin M.Y."/>
            <person name="Jogler C."/>
        </authorList>
    </citation>
    <scope>NUCLEOTIDE SEQUENCE [LARGE SCALE GENOMIC DNA]</scope>
    <source>
        <strain evidence="7 8">HG15A2</strain>
    </source>
</reference>
<evidence type="ECO:0000256" key="5">
    <source>
        <dbReference type="SAM" id="MobiDB-lite"/>
    </source>
</evidence>
<feature type="domain" description="Phosphoadenosine phosphosulphate reductase" evidence="6">
    <location>
        <begin position="84"/>
        <end position="254"/>
    </location>
</feature>
<keyword evidence="4" id="KW-0411">Iron-sulfur</keyword>
<protein>
    <recommendedName>
        <fullName evidence="4">Adenosine 5'-phosphosulfate reductase</fullName>
        <shortName evidence="4">APS reductase</shortName>
        <ecNumber evidence="4">1.8.4.10</ecNumber>
    </recommendedName>
    <alternativeName>
        <fullName evidence="4">5'-adenylylsulfate reductase</fullName>
    </alternativeName>
    <alternativeName>
        <fullName evidence="4">Thioredoxin-dependent 5'-adenylylsulfate reductase</fullName>
    </alternativeName>
</protein>
<dbReference type="AlphaFoldDB" id="A0A517MQW7"/>
<dbReference type="InterPro" id="IPR004511">
    <property type="entry name" value="PAPS/APS_Rdtase"/>
</dbReference>
<dbReference type="GO" id="GO:0051539">
    <property type="term" value="F:4 iron, 4 sulfur cluster binding"/>
    <property type="evidence" value="ECO:0007669"/>
    <property type="project" value="UniProtKB-UniRule"/>
</dbReference>
<dbReference type="PANTHER" id="PTHR46509:SF1">
    <property type="entry name" value="PHOSPHOADENOSINE PHOSPHOSULFATE REDUCTASE"/>
    <property type="match status" value="1"/>
</dbReference>
<keyword evidence="4" id="KW-0963">Cytoplasm</keyword>
<dbReference type="GO" id="GO:0019379">
    <property type="term" value="P:sulfate assimilation, phosphoadenylyl sulfate reduction by phosphoadenylyl-sulfate reductase (thioredoxin)"/>
    <property type="evidence" value="ECO:0007669"/>
    <property type="project" value="UniProtKB-UniRule"/>
</dbReference>
<dbReference type="PANTHER" id="PTHR46509">
    <property type="entry name" value="PHOSPHOADENOSINE PHOSPHOSULFATE REDUCTASE"/>
    <property type="match status" value="1"/>
</dbReference>
<comment type="cofactor">
    <cofactor evidence="4">
        <name>[4Fe-4S] cluster</name>
        <dbReference type="ChEBI" id="CHEBI:49883"/>
    </cofactor>
    <text evidence="4">Binds 1 [4Fe-4S] cluster per subunit.</text>
</comment>
<feature type="binding site" evidence="4">
    <location>
        <position position="248"/>
    </location>
    <ligand>
        <name>[4Fe-4S] cluster</name>
        <dbReference type="ChEBI" id="CHEBI:49883"/>
    </ligand>
</feature>
<keyword evidence="2 4" id="KW-0560">Oxidoreductase</keyword>
<dbReference type="GO" id="GO:0004604">
    <property type="term" value="F:phosphoadenylyl-sulfate reductase (thioredoxin) activity"/>
    <property type="evidence" value="ECO:0007669"/>
    <property type="project" value="UniProtKB-UniRule"/>
</dbReference>
<feature type="binding site" evidence="4">
    <location>
        <position position="166"/>
    </location>
    <ligand>
        <name>[4Fe-4S] cluster</name>
        <dbReference type="ChEBI" id="CHEBI:49883"/>
    </ligand>
</feature>
<evidence type="ECO:0000256" key="4">
    <source>
        <dbReference type="HAMAP-Rule" id="MF_00063"/>
    </source>
</evidence>
<gene>
    <name evidence="4 7" type="primary">cysH</name>
    <name evidence="7" type="ORF">HG15A2_05360</name>
</gene>
<sequence>MNSARQLKSKRSETVTMPETTMPTTDAPQLKIARPEDAEQTGAGKQLTATPELLAELAEVSQRLETAAPSEIITWAVERFGDKLTMATAFGLEGCTILSLLADIAPQTYVFNLDTGYQFQQTLDTRDRIADKYGIEVDLLKPELSVPEYEALHGGPLYKTNPNQCCFDRKIKLLHRGAAGKHAWMSGIRRDQSADRAQAPIVGWDKKFELVKISPLANWTNKDVWNHIAKNDVPYNPLFDQGYTSVGCWPCTRAVSEGETDERAGRWSGTGKVECGLHSIAEQDGSGI</sequence>
<dbReference type="InterPro" id="IPR002500">
    <property type="entry name" value="PAPS_reduct_dom"/>
</dbReference>
<dbReference type="CDD" id="cd23945">
    <property type="entry name" value="PAPS_reductase"/>
    <property type="match status" value="1"/>
</dbReference>
<feature type="binding site" evidence="4">
    <location>
        <position position="251"/>
    </location>
    <ligand>
        <name>[4Fe-4S] cluster</name>
        <dbReference type="ChEBI" id="CHEBI:49883"/>
    </ligand>
</feature>
<evidence type="ECO:0000313" key="8">
    <source>
        <dbReference type="Proteomes" id="UP000319852"/>
    </source>
</evidence>
<comment type="pathway">
    <text evidence="3 4">Sulfur metabolism; hydrogen sulfide biosynthesis; sulfite from sulfate.</text>
</comment>
<keyword evidence="4" id="KW-0408">Iron</keyword>
<feature type="compositionally biased region" description="Low complexity" evidence="5">
    <location>
        <begin position="14"/>
        <end position="25"/>
    </location>
</feature>
<dbReference type="NCBIfam" id="NF002537">
    <property type="entry name" value="PRK02090.1"/>
    <property type="match status" value="1"/>
</dbReference>
<keyword evidence="8" id="KW-1185">Reference proteome</keyword>
<dbReference type="RefSeq" id="WP_145057523.1">
    <property type="nucleotide sequence ID" value="NZ_CP036263.1"/>
</dbReference>
<keyword evidence="4" id="KW-0479">Metal-binding</keyword>
<evidence type="ECO:0000256" key="3">
    <source>
        <dbReference type="ARBA" id="ARBA00024327"/>
    </source>
</evidence>
<name>A0A517MQW7_9BACT</name>
<proteinExistence type="inferred from homology"/>
<dbReference type="NCBIfam" id="TIGR00434">
    <property type="entry name" value="cysH"/>
    <property type="match status" value="1"/>
</dbReference>
<organism evidence="7 8">
    <name type="scientific">Adhaeretor mobilis</name>
    <dbReference type="NCBI Taxonomy" id="1930276"/>
    <lineage>
        <taxon>Bacteria</taxon>
        <taxon>Pseudomonadati</taxon>
        <taxon>Planctomycetota</taxon>
        <taxon>Planctomycetia</taxon>
        <taxon>Pirellulales</taxon>
        <taxon>Lacipirellulaceae</taxon>
        <taxon>Adhaeretor</taxon>
    </lineage>
</organism>
<evidence type="ECO:0000256" key="2">
    <source>
        <dbReference type="ARBA" id="ARBA00023002"/>
    </source>
</evidence>
<comment type="similarity">
    <text evidence="1 4">Belongs to the PAPS reductase family. CysH subfamily.</text>
</comment>
<dbReference type="Pfam" id="PF01507">
    <property type="entry name" value="PAPS_reduct"/>
    <property type="match status" value="1"/>
</dbReference>
<dbReference type="GO" id="GO:0046872">
    <property type="term" value="F:metal ion binding"/>
    <property type="evidence" value="ECO:0007669"/>
    <property type="project" value="UniProtKB-KW"/>
</dbReference>
<evidence type="ECO:0000259" key="6">
    <source>
        <dbReference type="Pfam" id="PF01507"/>
    </source>
</evidence>
<evidence type="ECO:0000313" key="7">
    <source>
        <dbReference type="EMBL" id="QDS97275.1"/>
    </source>
</evidence>
<comment type="function">
    <text evidence="4">Catalyzes the formation of sulfite from adenosine 5'-phosphosulfate (APS) using thioredoxin as an electron donor.</text>
</comment>
<dbReference type="InterPro" id="IPR014729">
    <property type="entry name" value="Rossmann-like_a/b/a_fold"/>
</dbReference>
<feature type="binding site" evidence="4">
    <location>
        <position position="165"/>
    </location>
    <ligand>
        <name>[4Fe-4S] cluster</name>
        <dbReference type="ChEBI" id="CHEBI:49883"/>
    </ligand>
</feature>
<evidence type="ECO:0000256" key="1">
    <source>
        <dbReference type="ARBA" id="ARBA00009732"/>
    </source>
</evidence>
<dbReference type="KEGG" id="amob:HG15A2_05360"/>
<dbReference type="GO" id="GO:0043866">
    <property type="term" value="F:adenylyl-sulfate reductase (thioredoxin) activity"/>
    <property type="evidence" value="ECO:0007669"/>
    <property type="project" value="UniProtKB-EC"/>
</dbReference>
<dbReference type="Proteomes" id="UP000319852">
    <property type="component" value="Chromosome"/>
</dbReference>
<dbReference type="Gene3D" id="3.40.50.620">
    <property type="entry name" value="HUPs"/>
    <property type="match status" value="1"/>
</dbReference>
<comment type="subcellular location">
    <subcellularLocation>
        <location evidence="4">Cytoplasm</location>
    </subcellularLocation>
</comment>
<comment type="catalytic activity">
    <reaction evidence="4">
        <text>[thioredoxin]-disulfide + sulfite + AMP + 2 H(+) = adenosine 5'-phosphosulfate + [thioredoxin]-dithiol</text>
        <dbReference type="Rhea" id="RHEA:21976"/>
        <dbReference type="Rhea" id="RHEA-COMP:10698"/>
        <dbReference type="Rhea" id="RHEA-COMP:10700"/>
        <dbReference type="ChEBI" id="CHEBI:15378"/>
        <dbReference type="ChEBI" id="CHEBI:17359"/>
        <dbReference type="ChEBI" id="CHEBI:29950"/>
        <dbReference type="ChEBI" id="CHEBI:50058"/>
        <dbReference type="ChEBI" id="CHEBI:58243"/>
        <dbReference type="ChEBI" id="CHEBI:456215"/>
        <dbReference type="EC" id="1.8.4.10"/>
    </reaction>
</comment>
<accession>A0A517MQW7</accession>